<keyword evidence="2" id="KW-1185">Reference proteome</keyword>
<reference evidence="1 2" key="1">
    <citation type="journal article" date="2018" name="Mol. Plant">
        <title>The genome of Artemisia annua provides insight into the evolution of Asteraceae family and artemisinin biosynthesis.</title>
        <authorList>
            <person name="Shen Q."/>
            <person name="Zhang L."/>
            <person name="Liao Z."/>
            <person name="Wang S."/>
            <person name="Yan T."/>
            <person name="Shi P."/>
            <person name="Liu M."/>
            <person name="Fu X."/>
            <person name="Pan Q."/>
            <person name="Wang Y."/>
            <person name="Lv Z."/>
            <person name="Lu X."/>
            <person name="Zhang F."/>
            <person name="Jiang W."/>
            <person name="Ma Y."/>
            <person name="Chen M."/>
            <person name="Hao X."/>
            <person name="Li L."/>
            <person name="Tang Y."/>
            <person name="Lv G."/>
            <person name="Zhou Y."/>
            <person name="Sun X."/>
            <person name="Brodelius P.E."/>
            <person name="Rose J.K.C."/>
            <person name="Tang K."/>
        </authorList>
    </citation>
    <scope>NUCLEOTIDE SEQUENCE [LARGE SCALE GENOMIC DNA]</scope>
    <source>
        <strain evidence="2">cv. Huhao1</strain>
        <tissue evidence="1">Leaf</tissue>
    </source>
</reference>
<sequence length="239" mass="27219">MTKSNKKYTLHFWFILVRHSMLETRTSKNLINQVDVVLKLIPSLDHIIKPKIEVFMAKKAILTRVHDPFGLYTESYVHPFGLMKETLFWNLIGVVAGINECIQQCVKQRVAGLLNKMQLHPEQSAPEDNNYIFRVSAPLSVVMCCSLHVMRTTDESWYKTVVLAEGTKCLPGVAESLEKELHDLLHPSIANGIKVIAPLYCADSGCYGAKLISNLSTFPKSWCITKKEFRSKARRNLIW</sequence>
<dbReference type="OrthoDB" id="7340501at2759"/>
<dbReference type="SUPFAM" id="SSF53067">
    <property type="entry name" value="Actin-like ATPase domain"/>
    <property type="match status" value="1"/>
</dbReference>
<name>A0A2U1M483_ARTAN</name>
<dbReference type="EMBL" id="PKPP01006579">
    <property type="protein sequence ID" value="PWA56069.1"/>
    <property type="molecule type" value="Genomic_DNA"/>
</dbReference>
<evidence type="ECO:0000313" key="2">
    <source>
        <dbReference type="Proteomes" id="UP000245207"/>
    </source>
</evidence>
<dbReference type="Proteomes" id="UP000245207">
    <property type="component" value="Unassembled WGS sequence"/>
</dbReference>
<dbReference type="Gene3D" id="3.30.420.40">
    <property type="match status" value="2"/>
</dbReference>
<accession>A0A2U1M483</accession>
<evidence type="ECO:0000313" key="1">
    <source>
        <dbReference type="EMBL" id="PWA56069.1"/>
    </source>
</evidence>
<comment type="caution">
    <text evidence="1">The sequence shown here is derived from an EMBL/GenBank/DDBJ whole genome shotgun (WGS) entry which is preliminary data.</text>
</comment>
<dbReference type="AlphaFoldDB" id="A0A2U1M483"/>
<dbReference type="STRING" id="35608.A0A2U1M483"/>
<protein>
    <submittedName>
        <fullName evidence="1">Actin-related protein 8</fullName>
    </submittedName>
</protein>
<proteinExistence type="predicted"/>
<organism evidence="1 2">
    <name type="scientific">Artemisia annua</name>
    <name type="common">Sweet wormwood</name>
    <dbReference type="NCBI Taxonomy" id="35608"/>
    <lineage>
        <taxon>Eukaryota</taxon>
        <taxon>Viridiplantae</taxon>
        <taxon>Streptophyta</taxon>
        <taxon>Embryophyta</taxon>
        <taxon>Tracheophyta</taxon>
        <taxon>Spermatophyta</taxon>
        <taxon>Magnoliopsida</taxon>
        <taxon>eudicotyledons</taxon>
        <taxon>Gunneridae</taxon>
        <taxon>Pentapetalae</taxon>
        <taxon>asterids</taxon>
        <taxon>campanulids</taxon>
        <taxon>Asterales</taxon>
        <taxon>Asteraceae</taxon>
        <taxon>Asteroideae</taxon>
        <taxon>Anthemideae</taxon>
        <taxon>Artemisiinae</taxon>
        <taxon>Artemisia</taxon>
    </lineage>
</organism>
<dbReference type="InterPro" id="IPR043129">
    <property type="entry name" value="ATPase_NBD"/>
</dbReference>
<gene>
    <name evidence="1" type="ORF">CTI12_AA422460</name>
</gene>